<sequence length="99" mass="10968">MSSEKRMRKMSSEKRMRRRGGEPCHARLNPFRVSAPRVSVSGIIPTGHMTRRTTSNHGAVFGALIERRLQTALHAPKPRLETPRDASGRRSSAAAVGLH</sequence>
<reference evidence="2 3" key="1">
    <citation type="submission" date="2019-03" db="EMBL/GenBank/DDBJ databases">
        <title>First draft genome of Liparis tanakae, snailfish: a comprehensive survey of snailfish specific genes.</title>
        <authorList>
            <person name="Kim W."/>
            <person name="Song I."/>
            <person name="Jeong J.-H."/>
            <person name="Kim D."/>
            <person name="Kim S."/>
            <person name="Ryu S."/>
            <person name="Song J.Y."/>
            <person name="Lee S.K."/>
        </authorList>
    </citation>
    <scope>NUCLEOTIDE SEQUENCE [LARGE SCALE GENOMIC DNA]</scope>
    <source>
        <tissue evidence="2">Muscle</tissue>
    </source>
</reference>
<dbReference type="Proteomes" id="UP000314294">
    <property type="component" value="Unassembled WGS sequence"/>
</dbReference>
<name>A0A4Z2FGE3_9TELE</name>
<feature type="compositionally biased region" description="Basic and acidic residues" evidence="1">
    <location>
        <begin position="10"/>
        <end position="25"/>
    </location>
</feature>
<evidence type="ECO:0000256" key="1">
    <source>
        <dbReference type="SAM" id="MobiDB-lite"/>
    </source>
</evidence>
<proteinExistence type="predicted"/>
<evidence type="ECO:0000313" key="3">
    <source>
        <dbReference type="Proteomes" id="UP000314294"/>
    </source>
</evidence>
<evidence type="ECO:0000313" key="2">
    <source>
        <dbReference type="EMBL" id="TNN40269.1"/>
    </source>
</evidence>
<dbReference type="EMBL" id="SRLO01001204">
    <property type="protein sequence ID" value="TNN40269.1"/>
    <property type="molecule type" value="Genomic_DNA"/>
</dbReference>
<accession>A0A4Z2FGE3</accession>
<feature type="compositionally biased region" description="Basic and acidic residues" evidence="1">
    <location>
        <begin position="78"/>
        <end position="88"/>
    </location>
</feature>
<feature type="compositionally biased region" description="Low complexity" evidence="1">
    <location>
        <begin position="89"/>
        <end position="99"/>
    </location>
</feature>
<organism evidence="2 3">
    <name type="scientific">Liparis tanakae</name>
    <name type="common">Tanaka's snailfish</name>
    <dbReference type="NCBI Taxonomy" id="230148"/>
    <lineage>
        <taxon>Eukaryota</taxon>
        <taxon>Metazoa</taxon>
        <taxon>Chordata</taxon>
        <taxon>Craniata</taxon>
        <taxon>Vertebrata</taxon>
        <taxon>Euteleostomi</taxon>
        <taxon>Actinopterygii</taxon>
        <taxon>Neopterygii</taxon>
        <taxon>Teleostei</taxon>
        <taxon>Neoteleostei</taxon>
        <taxon>Acanthomorphata</taxon>
        <taxon>Eupercaria</taxon>
        <taxon>Perciformes</taxon>
        <taxon>Cottioidei</taxon>
        <taxon>Cottales</taxon>
        <taxon>Liparidae</taxon>
        <taxon>Liparis</taxon>
    </lineage>
</organism>
<dbReference type="AlphaFoldDB" id="A0A4Z2FGE3"/>
<feature type="region of interest" description="Disordered" evidence="1">
    <location>
        <begin position="72"/>
        <end position="99"/>
    </location>
</feature>
<gene>
    <name evidence="2" type="ORF">EYF80_049556</name>
</gene>
<keyword evidence="3" id="KW-1185">Reference proteome</keyword>
<comment type="caution">
    <text evidence="2">The sequence shown here is derived from an EMBL/GenBank/DDBJ whole genome shotgun (WGS) entry which is preliminary data.</text>
</comment>
<feature type="region of interest" description="Disordered" evidence="1">
    <location>
        <begin position="1"/>
        <end position="30"/>
    </location>
</feature>
<protein>
    <submittedName>
        <fullName evidence="2">Uncharacterized protein</fullName>
    </submittedName>
</protein>